<accession>A0ABY4I254</accession>
<sequence>MTKQNSSIFELRQIEAIKSRQHKFYDLSINGVFQLAEFESNLENKYQAELRTLLSIMDHCSNGGTLPKEKMRDITPRKQTVKEYEFKSKNLRIYAIQQPGSKVVIFCGYKNSQDSDISQFRHLKRNFLDNLK</sequence>
<dbReference type="EMBL" id="CP095855">
    <property type="protein sequence ID" value="UPK69703.1"/>
    <property type="molecule type" value="Genomic_DNA"/>
</dbReference>
<protein>
    <recommendedName>
        <fullName evidence="3">Phage derived protein Gp49-like</fullName>
    </recommendedName>
</protein>
<dbReference type="Proteomes" id="UP000830198">
    <property type="component" value="Chromosome"/>
</dbReference>
<proteinExistence type="predicted"/>
<keyword evidence="2" id="KW-1185">Reference proteome</keyword>
<organism evidence="1 2">
    <name type="scientific">Chitinophaga filiformis</name>
    <name type="common">Myxococcus filiformis</name>
    <name type="synonym">Flexibacter filiformis</name>
    <dbReference type="NCBI Taxonomy" id="104663"/>
    <lineage>
        <taxon>Bacteria</taxon>
        <taxon>Pseudomonadati</taxon>
        <taxon>Bacteroidota</taxon>
        <taxon>Chitinophagia</taxon>
        <taxon>Chitinophagales</taxon>
        <taxon>Chitinophagaceae</taxon>
        <taxon>Chitinophaga</taxon>
    </lineage>
</organism>
<reference evidence="1 2" key="1">
    <citation type="submission" date="2022-04" db="EMBL/GenBank/DDBJ databases">
        <title>The arsenic-methylating capacity of Chitinophaga filiformis YT5 during chitin decomposition.</title>
        <authorList>
            <person name="Chen G."/>
            <person name="Liang Y."/>
        </authorList>
    </citation>
    <scope>NUCLEOTIDE SEQUENCE [LARGE SCALE GENOMIC DNA]</scope>
    <source>
        <strain evidence="1 2">YT5</strain>
    </source>
</reference>
<evidence type="ECO:0000313" key="2">
    <source>
        <dbReference type="Proteomes" id="UP000830198"/>
    </source>
</evidence>
<evidence type="ECO:0008006" key="3">
    <source>
        <dbReference type="Google" id="ProtNLM"/>
    </source>
</evidence>
<gene>
    <name evidence="1" type="ORF">MYF79_00180</name>
</gene>
<evidence type="ECO:0000313" key="1">
    <source>
        <dbReference type="EMBL" id="UPK69703.1"/>
    </source>
</evidence>
<dbReference type="RefSeq" id="WP_247811978.1">
    <property type="nucleotide sequence ID" value="NZ_CP095855.1"/>
</dbReference>
<name>A0ABY4I254_CHIFI</name>